<evidence type="ECO:0000256" key="1">
    <source>
        <dbReference type="ARBA" id="ARBA00022723"/>
    </source>
</evidence>
<evidence type="ECO:0000259" key="5">
    <source>
        <dbReference type="PROSITE" id="PS50089"/>
    </source>
</evidence>
<feature type="domain" description="RING-type" evidence="5">
    <location>
        <begin position="151"/>
        <end position="205"/>
    </location>
</feature>
<dbReference type="SMART" id="SM00184">
    <property type="entry name" value="RING"/>
    <property type="match status" value="1"/>
</dbReference>
<evidence type="ECO:0000256" key="3">
    <source>
        <dbReference type="ARBA" id="ARBA00022833"/>
    </source>
</evidence>
<dbReference type="GO" id="GO:0008270">
    <property type="term" value="F:zinc ion binding"/>
    <property type="evidence" value="ECO:0007669"/>
    <property type="project" value="UniProtKB-KW"/>
</dbReference>
<keyword evidence="1" id="KW-0479">Metal-binding</keyword>
<dbReference type="InterPro" id="IPR001841">
    <property type="entry name" value="Znf_RING"/>
</dbReference>
<organism evidence="6">
    <name type="scientific">seawater metagenome</name>
    <dbReference type="NCBI Taxonomy" id="1561972"/>
    <lineage>
        <taxon>unclassified sequences</taxon>
        <taxon>metagenomes</taxon>
        <taxon>ecological metagenomes</taxon>
    </lineage>
</organism>
<dbReference type="InterPro" id="IPR052788">
    <property type="entry name" value="RING-type_E3_ligase_ATL"/>
</dbReference>
<dbReference type="EMBL" id="CABVLZ010000004">
    <property type="protein sequence ID" value="VVU95387.1"/>
    <property type="molecule type" value="Genomic_DNA"/>
</dbReference>
<dbReference type="Pfam" id="PF13639">
    <property type="entry name" value="zf-RING_2"/>
    <property type="match status" value="1"/>
</dbReference>
<keyword evidence="2" id="KW-0863">Zinc-finger</keyword>
<dbReference type="SUPFAM" id="SSF57850">
    <property type="entry name" value="RING/U-box"/>
    <property type="match status" value="1"/>
</dbReference>
<keyword evidence="4" id="KW-0472">Membrane</keyword>
<evidence type="ECO:0000313" key="6">
    <source>
        <dbReference type="EMBL" id="VVU95387.1"/>
    </source>
</evidence>
<gene>
    <name evidence="6" type="ORF">CPAV1605_1138</name>
</gene>
<evidence type="ECO:0000256" key="4">
    <source>
        <dbReference type="SAM" id="Phobius"/>
    </source>
</evidence>
<dbReference type="PANTHER" id="PTHR45798">
    <property type="entry name" value="RING-H2 FINGER PROTEIN ATL61-RELATED-RELATED"/>
    <property type="match status" value="1"/>
</dbReference>
<name>A0A5E8CK10_9ZZZZ</name>
<feature type="transmembrane region" description="Helical" evidence="4">
    <location>
        <begin position="51"/>
        <end position="72"/>
    </location>
</feature>
<protein>
    <recommendedName>
        <fullName evidence="5">RING-type domain-containing protein</fullName>
    </recommendedName>
</protein>
<keyword evidence="3" id="KW-0862">Zinc</keyword>
<dbReference type="PANTHER" id="PTHR45798:SF97">
    <property type="entry name" value="ALCOHOL-SENSITIVE RING FINGER PROTEIN 1"/>
    <property type="match status" value="1"/>
</dbReference>
<evidence type="ECO:0000256" key="2">
    <source>
        <dbReference type="ARBA" id="ARBA00022771"/>
    </source>
</evidence>
<keyword evidence="4" id="KW-0812">Transmembrane</keyword>
<keyword evidence="4" id="KW-1133">Transmembrane helix</keyword>
<dbReference type="PROSITE" id="PS50089">
    <property type="entry name" value="ZF_RING_2"/>
    <property type="match status" value="1"/>
</dbReference>
<sequence>MNLNNTLYEECGFNITKQVNCTQIIEELEEECYELYNCSIDDNNNPNSNGLIILIIILSIFLCPVICVFVFHCNCDKFFANMGKCINNCLIPFKKCGKCFKQVLFCSKCRNSRINSNIDIEKGITNEIYNFTISNCSFYTKISDEIRDNNCSICLDQLIPPSGIIDLENKIINLRCNHNFHINCLKPWIIHQLDQNQIPSCPLCRKEIGECKPVKREIYYNVTYDNDSDSDTYSYSDY</sequence>
<dbReference type="AlphaFoldDB" id="A0A5E8CK10"/>
<reference evidence="6" key="1">
    <citation type="submission" date="2019-09" db="EMBL/GenBank/DDBJ databases">
        <authorList>
            <person name="Needham M D."/>
        </authorList>
    </citation>
    <scope>NUCLEOTIDE SEQUENCE</scope>
</reference>
<proteinExistence type="predicted"/>
<dbReference type="InterPro" id="IPR013083">
    <property type="entry name" value="Znf_RING/FYVE/PHD"/>
</dbReference>
<accession>A0A5E8CK10</accession>
<dbReference type="Gene3D" id="3.30.40.10">
    <property type="entry name" value="Zinc/RING finger domain, C3HC4 (zinc finger)"/>
    <property type="match status" value="1"/>
</dbReference>